<organism evidence="12 13">
    <name type="scientific">Clostridium senegalense</name>
    <dbReference type="NCBI Taxonomy" id="1465809"/>
    <lineage>
        <taxon>Bacteria</taxon>
        <taxon>Bacillati</taxon>
        <taxon>Bacillota</taxon>
        <taxon>Clostridia</taxon>
        <taxon>Eubacteriales</taxon>
        <taxon>Clostridiaceae</taxon>
        <taxon>Clostridium</taxon>
    </lineage>
</organism>
<evidence type="ECO:0000313" key="12">
    <source>
        <dbReference type="EMBL" id="NEU04477.1"/>
    </source>
</evidence>
<dbReference type="GO" id="GO:0046872">
    <property type="term" value="F:metal ion binding"/>
    <property type="evidence" value="ECO:0007669"/>
    <property type="project" value="UniProtKB-KW"/>
</dbReference>
<name>A0A6M0H1T2_9CLOT</name>
<dbReference type="AlphaFoldDB" id="A0A6M0H1T2"/>
<feature type="binding site" evidence="10">
    <location>
        <begin position="59"/>
        <end position="63"/>
    </location>
    <ligand>
        <name>(6S)-NADPHX</name>
        <dbReference type="ChEBI" id="CHEBI:64076"/>
    </ligand>
</feature>
<dbReference type="SUPFAM" id="SSF64153">
    <property type="entry name" value="YjeF N-terminal domain-like"/>
    <property type="match status" value="1"/>
</dbReference>
<keyword evidence="5 10" id="KW-0547">Nucleotide-binding</keyword>
<evidence type="ECO:0000256" key="3">
    <source>
        <dbReference type="ARBA" id="ARBA00012228"/>
    </source>
</evidence>
<feature type="binding site" evidence="10">
    <location>
        <position position="172"/>
    </location>
    <ligand>
        <name>K(+)</name>
        <dbReference type="ChEBI" id="CHEBI:29103"/>
    </ligand>
</feature>
<comment type="catalytic activity">
    <reaction evidence="1 10">
        <text>(6R)-NADHX = (6S)-NADHX</text>
        <dbReference type="Rhea" id="RHEA:32215"/>
        <dbReference type="ChEBI" id="CHEBI:64074"/>
        <dbReference type="ChEBI" id="CHEBI:64075"/>
        <dbReference type="EC" id="5.1.99.6"/>
    </reaction>
</comment>
<dbReference type="InterPro" id="IPR004443">
    <property type="entry name" value="YjeF_N_dom"/>
</dbReference>
<evidence type="ECO:0000256" key="10">
    <source>
        <dbReference type="HAMAP-Rule" id="MF_01966"/>
    </source>
</evidence>
<dbReference type="Pfam" id="PF03853">
    <property type="entry name" value="YjeF_N"/>
    <property type="match status" value="1"/>
</dbReference>
<evidence type="ECO:0000259" key="11">
    <source>
        <dbReference type="PROSITE" id="PS51385"/>
    </source>
</evidence>
<dbReference type="GO" id="GO:0052856">
    <property type="term" value="F:NAD(P)HX epimerase activity"/>
    <property type="evidence" value="ECO:0007669"/>
    <property type="project" value="UniProtKB-UniRule"/>
</dbReference>
<keyword evidence="4 10" id="KW-0479">Metal-binding</keyword>
<dbReference type="HAMAP" id="MF_01966">
    <property type="entry name" value="NADHX_epimerase"/>
    <property type="match status" value="1"/>
</dbReference>
<dbReference type="EC" id="5.1.99.6" evidence="3 10"/>
<comment type="catalytic activity">
    <reaction evidence="2 10">
        <text>(6R)-NADPHX = (6S)-NADPHX</text>
        <dbReference type="Rhea" id="RHEA:32227"/>
        <dbReference type="ChEBI" id="CHEBI:64076"/>
        <dbReference type="ChEBI" id="CHEBI:64077"/>
        <dbReference type="EC" id="5.1.99.6"/>
    </reaction>
</comment>
<dbReference type="PANTHER" id="PTHR13232">
    <property type="entry name" value="NAD(P)H-HYDRATE EPIMERASE"/>
    <property type="match status" value="1"/>
</dbReference>
<evidence type="ECO:0000256" key="5">
    <source>
        <dbReference type="ARBA" id="ARBA00022741"/>
    </source>
</evidence>
<accession>A0A6M0H1T2</accession>
<sequence>MKYVDSKKMREIDSYCINQLGISGIILMENAAIKIFNEVDEKLKKMSNSNIVIISGVGNNGGDGLALSRHLHLHNYNVEVFIVGNLNKASNDFKENFQIIKNINKLDDNKIGLNFINENADLKQLQTLNYADVIIDGMFGTGLKRKITGVYESLILEVNKSAAYTIAIDIPSGINSDNGDVMGVAIKADETITLQLPKVGFLKEDISEFCGNIKVVDIGIPKKVIEML</sequence>
<evidence type="ECO:0000256" key="4">
    <source>
        <dbReference type="ARBA" id="ARBA00022723"/>
    </source>
</evidence>
<dbReference type="PANTHER" id="PTHR13232:SF10">
    <property type="entry name" value="NAD(P)H-HYDRATE EPIMERASE"/>
    <property type="match status" value="1"/>
</dbReference>
<comment type="function">
    <text evidence="10">Catalyzes the epimerization of the S- and R-forms of NAD(P)HX, a damaged form of NAD(P)H that is a result of enzymatic or heat-dependent hydration. This is a prerequisite for the S-specific NAD(P)H-hydrate dehydratase to allow the repair of both epimers of NAD(P)HX.</text>
</comment>
<dbReference type="Gene3D" id="3.40.50.10260">
    <property type="entry name" value="YjeF N-terminal domain"/>
    <property type="match status" value="1"/>
</dbReference>
<dbReference type="EMBL" id="JAAGPU010000008">
    <property type="protein sequence ID" value="NEU04477.1"/>
    <property type="molecule type" value="Genomic_DNA"/>
</dbReference>
<comment type="cofactor">
    <cofactor evidence="10">
        <name>K(+)</name>
        <dbReference type="ChEBI" id="CHEBI:29103"/>
    </cofactor>
    <text evidence="10">Binds 1 potassium ion per subunit.</text>
</comment>
<comment type="caution">
    <text evidence="12">The sequence shown here is derived from an EMBL/GenBank/DDBJ whole genome shotgun (WGS) entry which is preliminary data.</text>
</comment>
<proteinExistence type="inferred from homology"/>
<feature type="binding site" evidence="10">
    <location>
        <position position="60"/>
    </location>
    <ligand>
        <name>K(+)</name>
        <dbReference type="ChEBI" id="CHEBI:29103"/>
    </ligand>
</feature>
<dbReference type="GO" id="GO:0000166">
    <property type="term" value="F:nucleotide binding"/>
    <property type="evidence" value="ECO:0007669"/>
    <property type="project" value="UniProtKB-KW"/>
</dbReference>
<feature type="binding site" evidence="10">
    <location>
        <begin position="140"/>
        <end position="146"/>
    </location>
    <ligand>
        <name>(6S)-NADPHX</name>
        <dbReference type="ChEBI" id="CHEBI:64076"/>
    </ligand>
</feature>
<dbReference type="RefSeq" id="WP_199869568.1">
    <property type="nucleotide sequence ID" value="NZ_JAAGPU010000008.1"/>
</dbReference>
<dbReference type="NCBIfam" id="TIGR00197">
    <property type="entry name" value="yjeF_nterm"/>
    <property type="match status" value="1"/>
</dbReference>
<dbReference type="Proteomes" id="UP000481872">
    <property type="component" value="Unassembled WGS sequence"/>
</dbReference>
<evidence type="ECO:0000256" key="2">
    <source>
        <dbReference type="ARBA" id="ARBA00000909"/>
    </source>
</evidence>
<dbReference type="InterPro" id="IPR032976">
    <property type="entry name" value="YJEFN_prot_NAXE-like"/>
</dbReference>
<feature type="binding site" evidence="10">
    <location>
        <position position="169"/>
    </location>
    <ligand>
        <name>(6S)-NADPHX</name>
        <dbReference type="ChEBI" id="CHEBI:64076"/>
    </ligand>
</feature>
<evidence type="ECO:0000256" key="7">
    <source>
        <dbReference type="ARBA" id="ARBA00022958"/>
    </source>
</evidence>
<gene>
    <name evidence="10" type="primary">nnrE</name>
    <name evidence="12" type="ORF">G3M99_06310</name>
</gene>
<keyword evidence="6 10" id="KW-0521">NADP</keyword>
<evidence type="ECO:0000256" key="1">
    <source>
        <dbReference type="ARBA" id="ARBA00000013"/>
    </source>
</evidence>
<evidence type="ECO:0000256" key="6">
    <source>
        <dbReference type="ARBA" id="ARBA00022857"/>
    </source>
</evidence>
<keyword evidence="7 10" id="KW-0630">Potassium</keyword>
<keyword evidence="9 10" id="KW-0413">Isomerase</keyword>
<feature type="domain" description="YjeF N-terminal" evidence="11">
    <location>
        <begin position="9"/>
        <end position="226"/>
    </location>
</feature>
<evidence type="ECO:0000256" key="9">
    <source>
        <dbReference type="ARBA" id="ARBA00023235"/>
    </source>
</evidence>
<reference evidence="12 13" key="1">
    <citation type="submission" date="2020-02" db="EMBL/GenBank/DDBJ databases">
        <title>Genome assembly of a novel Clostridium senegalense strain.</title>
        <authorList>
            <person name="Gupta T.B."/>
            <person name="Jauregui R."/>
            <person name="Maclean P."/>
            <person name="Nawarathana A."/>
            <person name="Brightwell G."/>
        </authorList>
    </citation>
    <scope>NUCLEOTIDE SEQUENCE [LARGE SCALE GENOMIC DNA]</scope>
    <source>
        <strain evidence="12 13">AGRFS4</strain>
    </source>
</reference>
<feature type="binding site" evidence="10">
    <location>
        <position position="136"/>
    </location>
    <ligand>
        <name>K(+)</name>
        <dbReference type="ChEBI" id="CHEBI:29103"/>
    </ligand>
</feature>
<evidence type="ECO:0000256" key="8">
    <source>
        <dbReference type="ARBA" id="ARBA00023027"/>
    </source>
</evidence>
<dbReference type="InterPro" id="IPR036652">
    <property type="entry name" value="YjeF_N_dom_sf"/>
</dbReference>
<evidence type="ECO:0000313" key="13">
    <source>
        <dbReference type="Proteomes" id="UP000481872"/>
    </source>
</evidence>
<keyword evidence="8 10" id="KW-0520">NAD</keyword>
<comment type="similarity">
    <text evidence="10">Belongs to the NnrE/AIBP family.</text>
</comment>
<feature type="binding site" evidence="10">
    <location>
        <position position="151"/>
    </location>
    <ligand>
        <name>(6S)-NADPHX</name>
        <dbReference type="ChEBI" id="CHEBI:64076"/>
    </ligand>
</feature>
<dbReference type="PROSITE" id="PS51385">
    <property type="entry name" value="YJEF_N"/>
    <property type="match status" value="1"/>
</dbReference>
<keyword evidence="13" id="KW-1185">Reference proteome</keyword>
<protein>
    <recommendedName>
        <fullName evidence="3 10">NAD(P)H-hydrate epimerase</fullName>
        <ecNumber evidence="3 10">5.1.99.6</ecNumber>
    </recommendedName>
    <alternativeName>
        <fullName evidence="10">NAD(P)HX epimerase</fullName>
    </alternativeName>
</protein>